<dbReference type="AlphaFoldDB" id="A0A7R9XXU8"/>
<dbReference type="SUPFAM" id="SSF81653">
    <property type="entry name" value="Calcium ATPase, transduction domain A"/>
    <property type="match status" value="1"/>
</dbReference>
<dbReference type="InterPro" id="IPR018303">
    <property type="entry name" value="ATPase_P-typ_P_site"/>
</dbReference>
<evidence type="ECO:0000256" key="11">
    <source>
        <dbReference type="SAM" id="MobiDB-lite"/>
    </source>
</evidence>
<dbReference type="Gene3D" id="2.70.150.10">
    <property type="entry name" value="Calcium-transporting ATPase, cytoplasmic transduction domain A"/>
    <property type="match status" value="1"/>
</dbReference>
<dbReference type="Gene3D" id="3.40.1110.10">
    <property type="entry name" value="Calcium-transporting ATPase, cytoplasmic domain N"/>
    <property type="match status" value="1"/>
</dbReference>
<dbReference type="PROSITE" id="PS50846">
    <property type="entry name" value="HMA_2"/>
    <property type="match status" value="1"/>
</dbReference>
<feature type="domain" description="HMA" evidence="12">
    <location>
        <begin position="176"/>
        <end position="242"/>
    </location>
</feature>
<feature type="transmembrane region" description="Helical" evidence="10">
    <location>
        <begin position="258"/>
        <end position="277"/>
    </location>
</feature>
<dbReference type="Gene3D" id="3.40.50.1000">
    <property type="entry name" value="HAD superfamily/HAD-like"/>
    <property type="match status" value="1"/>
</dbReference>
<name>A0A7R9XXU8_9VIRI</name>
<keyword evidence="7" id="KW-1278">Translocase</keyword>
<keyword evidence="4 10" id="KW-0479">Metal-binding</keyword>
<comment type="similarity">
    <text evidence="2 10">Belongs to the cation transport ATPase (P-type) (TC 3.A.3) family. Type IB subfamily.</text>
</comment>
<feature type="transmembrane region" description="Helical" evidence="10">
    <location>
        <begin position="482"/>
        <end position="502"/>
    </location>
</feature>
<dbReference type="SUPFAM" id="SSF56784">
    <property type="entry name" value="HAD-like"/>
    <property type="match status" value="1"/>
</dbReference>
<dbReference type="PANTHER" id="PTHR48085:SF5">
    <property type="entry name" value="CADMIUM_ZINC-TRANSPORTING ATPASE HMA4-RELATED"/>
    <property type="match status" value="1"/>
</dbReference>
<feature type="region of interest" description="Disordered" evidence="11">
    <location>
        <begin position="1015"/>
        <end position="1038"/>
    </location>
</feature>
<sequence length="1038" mass="107126">MAREKTWRACEGRCTYTPLCDEATCSNPVEVEHCGGAAYVANGTLMCRKGTDGAFEQCSFGDEVAEGLDDMPHAAPPTAATLRAHGVLVPHSGRYDYLYGNRLYHIGSDNHVHLTGIVKLNRRAGKQYSELADSVAERRGNGQHARARARTHGGHGRCHERAHRCEHGHAPPDDTARLGIFVNGICCPSEIPLIENILYAMEGVTEVAVSVPTKTAFVTHSPRLVSAADIVDALNAASLEAYVKEGGRRSKATRKRNIPPWNVLLACVLTLVSIFGHVSAVEWLKYLGVAAAVVGIPGILKKAVGSIRNKVLDINTLMSVAVAGAMVIGEYAEGGAVVALFGLSEWLEALSISKASDAIEAVLELAPEQATLASTGEVIEAKDIQVGMVLAVLPGSKIPVDGEVASGASAVDEATLTGESKPVEKSRGSQVFAGTMNITSFVEVTATSRSEDSAVNRLARLVNEAQTRRTKSERAVEMFAKYYMPVVCFAALLIAVVPPMFGAKGTKYAYMACTLLVVACPCALVLSTPVVTVCALAAAAHRGVVVKGGAHLETLGRLKKVATDKTGTLTSGSFSVTRVVAAHDLGAMRRAASCLAGHSGTNDAETLLLEIAARLEVQSPHPMAKAVVRELGSRGAWPPAAGGADAQDFKIIPGEGISATIGASLVEIGSGKLAARRSWDTQPAAVAAGLLQLQDALEANGSTVSWVALDGVALGVFACADTVRMGSAEACAALASGGVEVTMLTGDNAGVAGAVAEDVGVLRENVFAGLTPEDKLARVEELKLHLQLESRRRWCGFKSRPGTLAMVGDGVNDAPALAAADVGIAMGVAGTAVAMETADVSLFTNDLRVLADVVALGKSAVRKVQQNIAFACIFKTCVVITTVTSYSGLWMAILADMGSALVVIANGMMLLNNKHSKRVLAGRDATLSGERAGAGGGCCAGGTCSAPIAAAPKPACCERGPCSKAAEAVPMPACCEGGACSGTPDLLASAGAHLELGDDSCCAGGGCNNCEPDAGSDAGGDVETGSVSSYDSDDLYGP</sequence>
<dbReference type="FunFam" id="2.70.150.10:FF:000002">
    <property type="entry name" value="Copper-transporting ATPase 1, putative"/>
    <property type="match status" value="1"/>
</dbReference>
<dbReference type="GO" id="GO:0016020">
    <property type="term" value="C:membrane"/>
    <property type="evidence" value="ECO:0007669"/>
    <property type="project" value="UniProtKB-SubCell"/>
</dbReference>
<evidence type="ECO:0000256" key="9">
    <source>
        <dbReference type="ARBA" id="ARBA00023136"/>
    </source>
</evidence>
<dbReference type="Pfam" id="PF00122">
    <property type="entry name" value="E1-E2_ATPase"/>
    <property type="match status" value="1"/>
</dbReference>
<evidence type="ECO:0000256" key="5">
    <source>
        <dbReference type="ARBA" id="ARBA00022741"/>
    </source>
</evidence>
<dbReference type="SUPFAM" id="SSF81665">
    <property type="entry name" value="Calcium ATPase, transmembrane domain M"/>
    <property type="match status" value="1"/>
</dbReference>
<dbReference type="Pfam" id="PF00702">
    <property type="entry name" value="Hydrolase"/>
    <property type="match status" value="1"/>
</dbReference>
<dbReference type="InterPro" id="IPR008250">
    <property type="entry name" value="ATPase_P-typ_transduc_dom_A_sf"/>
</dbReference>
<dbReference type="InterPro" id="IPR051014">
    <property type="entry name" value="Cation_Transport_ATPase_IB"/>
</dbReference>
<keyword evidence="8 10" id="KW-1133">Transmembrane helix</keyword>
<dbReference type="SFLD" id="SFLDG00002">
    <property type="entry name" value="C1.7:_P-type_atpase_like"/>
    <property type="match status" value="1"/>
</dbReference>
<feature type="transmembrane region" description="Helical" evidence="10">
    <location>
        <begin position="508"/>
        <end position="538"/>
    </location>
</feature>
<keyword evidence="5 10" id="KW-0547">Nucleotide-binding</keyword>
<dbReference type="GO" id="GO:0005524">
    <property type="term" value="F:ATP binding"/>
    <property type="evidence" value="ECO:0007669"/>
    <property type="project" value="UniProtKB-UniRule"/>
</dbReference>
<dbReference type="InterPro" id="IPR044492">
    <property type="entry name" value="P_typ_ATPase_HD_dom"/>
</dbReference>
<dbReference type="PANTHER" id="PTHR48085">
    <property type="entry name" value="CADMIUM/ZINC-TRANSPORTING ATPASE HMA2-RELATED"/>
    <property type="match status" value="1"/>
</dbReference>
<dbReference type="SFLD" id="SFLDS00003">
    <property type="entry name" value="Haloacid_Dehalogenase"/>
    <property type="match status" value="1"/>
</dbReference>
<dbReference type="InterPro" id="IPR001757">
    <property type="entry name" value="P_typ_ATPase"/>
</dbReference>
<dbReference type="InterPro" id="IPR036412">
    <property type="entry name" value="HAD-like_sf"/>
</dbReference>
<evidence type="ECO:0000256" key="7">
    <source>
        <dbReference type="ARBA" id="ARBA00022967"/>
    </source>
</evidence>
<feature type="transmembrane region" description="Helical" evidence="10">
    <location>
        <begin position="892"/>
        <end position="911"/>
    </location>
</feature>
<dbReference type="GO" id="GO:0019829">
    <property type="term" value="F:ATPase-coupled monoatomic cation transmembrane transporter activity"/>
    <property type="evidence" value="ECO:0007669"/>
    <property type="project" value="InterPro"/>
</dbReference>
<keyword evidence="3 10" id="KW-0812">Transmembrane</keyword>
<dbReference type="Gene3D" id="3.30.70.100">
    <property type="match status" value="1"/>
</dbReference>
<dbReference type="InterPro" id="IPR059000">
    <property type="entry name" value="ATPase_P-type_domA"/>
</dbReference>
<gene>
    <name evidence="13" type="ORF">PCOL08062_LOCUS3782</name>
</gene>
<evidence type="ECO:0000259" key="12">
    <source>
        <dbReference type="PROSITE" id="PS50846"/>
    </source>
</evidence>
<keyword evidence="9 10" id="KW-0472">Membrane</keyword>
<organism evidence="13">
    <name type="scientific">Prasinoderma coloniale</name>
    <dbReference type="NCBI Taxonomy" id="156133"/>
    <lineage>
        <taxon>Eukaryota</taxon>
        <taxon>Viridiplantae</taxon>
        <taxon>Prasinodermophyta</taxon>
        <taxon>Prasinodermophyceae</taxon>
        <taxon>Prasinodermales</taxon>
        <taxon>Prasinodermaceae</taxon>
        <taxon>Prasinoderma</taxon>
    </lineage>
</organism>
<dbReference type="GO" id="GO:0016887">
    <property type="term" value="F:ATP hydrolysis activity"/>
    <property type="evidence" value="ECO:0007669"/>
    <property type="project" value="InterPro"/>
</dbReference>
<dbReference type="PROSITE" id="PS00154">
    <property type="entry name" value="ATPASE_E1_E2"/>
    <property type="match status" value="1"/>
</dbReference>
<dbReference type="InterPro" id="IPR023214">
    <property type="entry name" value="HAD_sf"/>
</dbReference>
<evidence type="ECO:0000256" key="10">
    <source>
        <dbReference type="RuleBase" id="RU362081"/>
    </source>
</evidence>
<proteinExistence type="inferred from homology"/>
<dbReference type="InterPro" id="IPR027256">
    <property type="entry name" value="P-typ_ATPase_IB"/>
</dbReference>
<evidence type="ECO:0000256" key="8">
    <source>
        <dbReference type="ARBA" id="ARBA00022989"/>
    </source>
</evidence>
<accession>A0A7R9XXU8</accession>
<dbReference type="InterPro" id="IPR023299">
    <property type="entry name" value="ATPase_P-typ_cyto_dom_N"/>
</dbReference>
<dbReference type="NCBIfam" id="TIGR01494">
    <property type="entry name" value="ATPase_P-type"/>
    <property type="match status" value="2"/>
</dbReference>
<evidence type="ECO:0000256" key="2">
    <source>
        <dbReference type="ARBA" id="ARBA00006024"/>
    </source>
</evidence>
<evidence type="ECO:0000256" key="6">
    <source>
        <dbReference type="ARBA" id="ARBA00022840"/>
    </source>
</evidence>
<protein>
    <recommendedName>
        <fullName evidence="12">HMA domain-containing protein</fullName>
    </recommendedName>
</protein>
<dbReference type="InterPro" id="IPR006121">
    <property type="entry name" value="HMA_dom"/>
</dbReference>
<dbReference type="SUPFAM" id="SSF55008">
    <property type="entry name" value="HMA, heavy metal-associated domain"/>
    <property type="match status" value="1"/>
</dbReference>
<dbReference type="NCBIfam" id="TIGR01525">
    <property type="entry name" value="ATPase-IB_hvy"/>
    <property type="match status" value="1"/>
</dbReference>
<keyword evidence="6 10" id="KW-0067">ATP-binding</keyword>
<evidence type="ECO:0000256" key="1">
    <source>
        <dbReference type="ARBA" id="ARBA00004141"/>
    </source>
</evidence>
<dbReference type="GO" id="GO:0046872">
    <property type="term" value="F:metal ion binding"/>
    <property type="evidence" value="ECO:0007669"/>
    <property type="project" value="UniProtKB-KW"/>
</dbReference>
<dbReference type="InterPro" id="IPR023298">
    <property type="entry name" value="ATPase_P-typ_TM_dom_sf"/>
</dbReference>
<dbReference type="EMBL" id="HBDZ01004936">
    <property type="protein sequence ID" value="CAD8234814.1"/>
    <property type="molecule type" value="Transcribed_RNA"/>
</dbReference>
<dbReference type="PRINTS" id="PR00119">
    <property type="entry name" value="CATATPASE"/>
</dbReference>
<evidence type="ECO:0000256" key="4">
    <source>
        <dbReference type="ARBA" id="ARBA00022723"/>
    </source>
</evidence>
<evidence type="ECO:0000256" key="3">
    <source>
        <dbReference type="ARBA" id="ARBA00022692"/>
    </source>
</evidence>
<dbReference type="SFLD" id="SFLDF00027">
    <property type="entry name" value="p-type_atpase"/>
    <property type="match status" value="1"/>
</dbReference>
<dbReference type="InterPro" id="IPR036163">
    <property type="entry name" value="HMA_dom_sf"/>
</dbReference>
<reference evidence="13" key="1">
    <citation type="submission" date="2021-01" db="EMBL/GenBank/DDBJ databases">
        <authorList>
            <person name="Corre E."/>
            <person name="Pelletier E."/>
            <person name="Niang G."/>
            <person name="Scheremetjew M."/>
            <person name="Finn R."/>
            <person name="Kale V."/>
            <person name="Holt S."/>
            <person name="Cochrane G."/>
            <person name="Meng A."/>
            <person name="Brown T."/>
            <person name="Cohen L."/>
        </authorList>
    </citation>
    <scope>NUCLEOTIDE SEQUENCE</scope>
    <source>
        <strain evidence="13">CCMP1413</strain>
    </source>
</reference>
<comment type="subcellular location">
    <subcellularLocation>
        <location evidence="1">Membrane</location>
        <topology evidence="1">Multi-pass membrane protein</topology>
    </subcellularLocation>
</comment>
<evidence type="ECO:0000313" key="13">
    <source>
        <dbReference type="EMBL" id="CAD8234814.1"/>
    </source>
</evidence>
<feature type="transmembrane region" description="Helical" evidence="10">
    <location>
        <begin position="868"/>
        <end position="886"/>
    </location>
</feature>